<evidence type="ECO:0008006" key="6">
    <source>
        <dbReference type="Google" id="ProtNLM"/>
    </source>
</evidence>
<feature type="transmembrane region" description="Helical" evidence="1">
    <location>
        <begin position="140"/>
        <end position="162"/>
    </location>
</feature>
<keyword evidence="1" id="KW-1133">Transmembrane helix</keyword>
<dbReference type="RefSeq" id="WP_072930606.1">
    <property type="nucleotide sequence ID" value="NZ_BMFL01000002.1"/>
</dbReference>
<keyword evidence="5" id="KW-1185">Reference proteome</keyword>
<name>A0A1M6W2V9_9FLAO</name>
<dbReference type="OrthoDB" id="672524at2"/>
<sequence>METKSKLYLRIIGGLIILVSILSFFFSPSYEHFKQGFKQGLYDGQNGVCSTNEVVTVKSNSDISFQESSLKKVNLTAAVDTVDVTLKGETIYYKTPFYAHLFMFLIICVYSLMLITFIYFLGSLTKGKIFEKSTYKSLNILGFSAVIIPFLEYIHGCITFNAKAAVLQTVQLTMVNSNTFNFCALLGGLLVIAFAIAFRLGIKIKEENDLTV</sequence>
<dbReference type="InterPro" id="IPR021354">
    <property type="entry name" value="DUF2975"/>
</dbReference>
<feature type="transmembrane region" description="Helical" evidence="1">
    <location>
        <begin position="97"/>
        <end position="120"/>
    </location>
</feature>
<evidence type="ECO:0000313" key="5">
    <source>
        <dbReference type="Proteomes" id="UP000650994"/>
    </source>
</evidence>
<reference evidence="2" key="5">
    <citation type="submission" date="2024-05" db="EMBL/GenBank/DDBJ databases">
        <authorList>
            <person name="Sun Q."/>
            <person name="Zhou Y."/>
        </authorList>
    </citation>
    <scope>NUCLEOTIDE SEQUENCE</scope>
    <source>
        <strain evidence="2">CGMCC 1.12707</strain>
    </source>
</reference>
<dbReference type="Proteomes" id="UP000184120">
    <property type="component" value="Unassembled WGS sequence"/>
</dbReference>
<evidence type="ECO:0000256" key="1">
    <source>
        <dbReference type="SAM" id="Phobius"/>
    </source>
</evidence>
<reference evidence="4" key="2">
    <citation type="submission" date="2016-11" db="EMBL/GenBank/DDBJ databases">
        <authorList>
            <person name="Varghese N."/>
            <person name="Submissions S."/>
        </authorList>
    </citation>
    <scope>NUCLEOTIDE SEQUENCE [LARGE SCALE GENOMIC DNA]</scope>
    <source>
        <strain evidence="4">DSM 27989</strain>
    </source>
</reference>
<dbReference type="AlphaFoldDB" id="A0A1M6W2V9"/>
<feature type="transmembrane region" description="Helical" evidence="1">
    <location>
        <begin position="7"/>
        <end position="26"/>
    </location>
</feature>
<dbReference type="Pfam" id="PF11188">
    <property type="entry name" value="DUF2975"/>
    <property type="match status" value="1"/>
</dbReference>
<reference evidence="2" key="1">
    <citation type="journal article" date="2014" name="Int. J. Syst. Evol. Microbiol.">
        <title>Complete genome of a new Firmicutes species belonging to the dominant human colonic microbiota ('Ruminococcus bicirculans') reveals two chromosomes and a selective capacity to utilize plant glucans.</title>
        <authorList>
            <consortium name="NISC Comparative Sequencing Program"/>
            <person name="Wegmann U."/>
            <person name="Louis P."/>
            <person name="Goesmann A."/>
            <person name="Henrissat B."/>
            <person name="Duncan S.H."/>
            <person name="Flint H.J."/>
        </authorList>
    </citation>
    <scope>NUCLEOTIDE SEQUENCE</scope>
    <source>
        <strain evidence="2">CGMCC 1.12707</strain>
    </source>
</reference>
<dbReference type="EMBL" id="BMFL01000002">
    <property type="protein sequence ID" value="GGE89149.1"/>
    <property type="molecule type" value="Genomic_DNA"/>
</dbReference>
<organism evidence="3 4">
    <name type="scientific">Chishuiella changwenlii</name>
    <dbReference type="NCBI Taxonomy" id="1434701"/>
    <lineage>
        <taxon>Bacteria</taxon>
        <taxon>Pseudomonadati</taxon>
        <taxon>Bacteroidota</taxon>
        <taxon>Flavobacteriia</taxon>
        <taxon>Flavobacteriales</taxon>
        <taxon>Weeksellaceae</taxon>
        <taxon>Chishuiella</taxon>
    </lineage>
</organism>
<protein>
    <recommendedName>
        <fullName evidence="6">DUF2975 domain-containing protein</fullName>
    </recommendedName>
</protein>
<reference evidence="3" key="3">
    <citation type="submission" date="2016-11" db="EMBL/GenBank/DDBJ databases">
        <authorList>
            <person name="Jaros S."/>
            <person name="Januszkiewicz K."/>
            <person name="Wedrychowicz H."/>
        </authorList>
    </citation>
    <scope>NUCLEOTIDE SEQUENCE [LARGE SCALE GENOMIC DNA]</scope>
    <source>
        <strain evidence="3">DSM 27989</strain>
    </source>
</reference>
<reference evidence="5" key="4">
    <citation type="journal article" date="2019" name="Int. J. Syst. Evol. Microbiol.">
        <title>The Global Catalogue of Microorganisms (GCM) 10K type strain sequencing project: providing services to taxonomists for standard genome sequencing and annotation.</title>
        <authorList>
            <consortium name="The Broad Institute Genomics Platform"/>
            <consortium name="The Broad Institute Genome Sequencing Center for Infectious Disease"/>
            <person name="Wu L."/>
            <person name="Ma J."/>
        </authorList>
    </citation>
    <scope>NUCLEOTIDE SEQUENCE [LARGE SCALE GENOMIC DNA]</scope>
    <source>
        <strain evidence="5">CGMCC 1.12707</strain>
    </source>
</reference>
<dbReference type="Proteomes" id="UP000650994">
    <property type="component" value="Unassembled WGS sequence"/>
</dbReference>
<gene>
    <name evidence="2" type="ORF">GCM10010984_03520</name>
    <name evidence="3" type="ORF">SAMN05443634_104140</name>
</gene>
<keyword evidence="1" id="KW-0812">Transmembrane</keyword>
<keyword evidence="1" id="KW-0472">Membrane</keyword>
<dbReference type="EMBL" id="FRBH01000004">
    <property type="protein sequence ID" value="SHK88071.1"/>
    <property type="molecule type" value="Genomic_DNA"/>
</dbReference>
<feature type="transmembrane region" description="Helical" evidence="1">
    <location>
        <begin position="182"/>
        <end position="202"/>
    </location>
</feature>
<dbReference type="STRING" id="1434701.SAMN05443634_104140"/>
<proteinExistence type="predicted"/>
<evidence type="ECO:0000313" key="4">
    <source>
        <dbReference type="Proteomes" id="UP000184120"/>
    </source>
</evidence>
<accession>A0A1M6W2V9</accession>
<evidence type="ECO:0000313" key="2">
    <source>
        <dbReference type="EMBL" id="GGE89149.1"/>
    </source>
</evidence>
<evidence type="ECO:0000313" key="3">
    <source>
        <dbReference type="EMBL" id="SHK88071.1"/>
    </source>
</evidence>